<feature type="compositionally biased region" description="Polar residues" evidence="1">
    <location>
        <begin position="176"/>
        <end position="194"/>
    </location>
</feature>
<feature type="compositionally biased region" description="Low complexity" evidence="1">
    <location>
        <begin position="118"/>
        <end position="127"/>
    </location>
</feature>
<feature type="region of interest" description="Disordered" evidence="1">
    <location>
        <begin position="107"/>
        <end position="282"/>
    </location>
</feature>
<evidence type="ECO:0000313" key="3">
    <source>
        <dbReference type="Proteomes" id="UP000031552"/>
    </source>
</evidence>
<feature type="compositionally biased region" description="Basic residues" evidence="1">
    <location>
        <begin position="238"/>
        <end position="251"/>
    </location>
</feature>
<dbReference type="AlphaFoldDB" id="A0A090E012"/>
<sequence>MHTEYNRSSAGYSSSSFNPFDEPTEPHTEAPLTPRGGSSPTAQKKVVVKVSEGERDVCFEIRFPSDDNETRTPHQATIFFDNNPIPLSPRAGTTIPPIGNTVKEASAAIFPPSGGGSASSSLSSLPTPTKPPLPRTPSDRDNRRDNRRGHLDPGLVASIRNLTGGKAGRPEIPTLKISQSTPPDSPEITSTSSGHKNESPRSTHGFFKKVGEKVGKLKRKKDSTEKKEKKGGKDKVKFKSKSIKPPPRRLTKLGSAPDLYASKEDSALNKRKGSYNGAQLKESSGSISVDTGRRIGNLIKKHHSLDLYNSKKQYEEMAIGSESPRLYPTIFKRLEKRLKFEPFSSNFRDQVKEVIRNEIKGVEPFLEEVVQKMYMPSREISAVAPSLLFASSKFNKETLPKSILLLEKKLSELMRKPFLTHNDLNSLIPFLVEASTLEINEKEKEKKEIKVPEPIRRELKLLLNDVANRPFIGRDEIQNLTSLLVRKINWRLEREEFIIKDLRPRIVKLTIFLIDSILKEKKRSLPTDYIMSRLYILAARPPSKDPKETLKKINALDKRSPPPLRRNTSPEASKVVKPTNLTTTHYSPMPLKPRHQKEWQSLDPIPEEKIDDSEEEVAYSSCDDEDSIVGEFQETDSGEAQEGDLFHKAKGNDPSLTYENEEAADEDDGKRDSLSNVEEPIEPSPNSPTKTPLRFNSDYKTLKLPCGHQKNKIVKNDREEEQITKESKGKEKELGSTENLLLQMKRILDKGHPHEEMSEALKFGSMDWAAKFLEAINDLLSREWGKKFLRAALGVDESEGDKILSRIQKWLSPEGNVKISNLVETALNVALTHKVHRFSWVDEETKIVLRRADINRALFCATKGLLLESLNINKQPFIFIPPEGEIKEWKKSFYEQLFKSLYINGMKTDASQEFISNEVKKFLSNERAFGQDILGFVTPEFRGVYDATLRGLMPVFNSTSFSLKGIPGIKVEFNIDSAKNFESIEERTYGIYRRSEGHLNELGEPLLLLYTTANTRCFETAEGEEKIILSLSVKRGEYSKNASEKELQTLSSQFSHVNPLEKIHLPLLLDSNILEVIATVDGEKRE</sequence>
<evidence type="ECO:0000313" key="2">
    <source>
        <dbReference type="EMBL" id="CDR34189.1"/>
    </source>
</evidence>
<organism evidence="2 3">
    <name type="scientific">Candidatus Criblamydia sequanensis CRIB-18</name>
    <dbReference type="NCBI Taxonomy" id="1437425"/>
    <lineage>
        <taxon>Bacteria</taxon>
        <taxon>Pseudomonadati</taxon>
        <taxon>Chlamydiota</taxon>
        <taxon>Chlamydiia</taxon>
        <taxon>Parachlamydiales</taxon>
        <taxon>Candidatus Criblamydiaceae</taxon>
        <taxon>Candidatus Criblamydia</taxon>
    </lineage>
</organism>
<accession>A0A090E012</accession>
<proteinExistence type="predicted"/>
<dbReference type="RefSeq" id="WP_041017713.1">
    <property type="nucleotide sequence ID" value="NZ_CCEJ010000005.1"/>
</dbReference>
<gene>
    <name evidence="2" type="ORF">CSEC_1369</name>
</gene>
<feature type="region of interest" description="Disordered" evidence="1">
    <location>
        <begin position="636"/>
        <end position="693"/>
    </location>
</feature>
<feature type="compositionally biased region" description="Basic and acidic residues" evidence="1">
    <location>
        <begin position="137"/>
        <end position="151"/>
    </location>
</feature>
<feature type="compositionally biased region" description="Basic and acidic residues" evidence="1">
    <location>
        <begin position="222"/>
        <end position="237"/>
    </location>
</feature>
<evidence type="ECO:0000256" key="1">
    <source>
        <dbReference type="SAM" id="MobiDB-lite"/>
    </source>
</evidence>
<feature type="region of interest" description="Disordered" evidence="1">
    <location>
        <begin position="553"/>
        <end position="598"/>
    </location>
</feature>
<reference evidence="2" key="2">
    <citation type="submission" date="2014-09" db="EMBL/GenBank/DDBJ databases">
        <title>Criblamydia sequanensis harbors a mega-plasmid encoding arsenite resistance.</title>
        <authorList>
            <person name="Bertelli C."/>
            <person name="Goesmann A."/>
            <person name="Greub G."/>
        </authorList>
    </citation>
    <scope>NUCLEOTIDE SEQUENCE [LARGE SCALE GENOMIC DNA]</scope>
    <source>
        <strain evidence="2">CRIB-18</strain>
    </source>
</reference>
<name>A0A090E012_9BACT</name>
<protein>
    <submittedName>
        <fullName evidence="2">Uncharacterized protein</fullName>
    </submittedName>
</protein>
<dbReference type="Proteomes" id="UP000031552">
    <property type="component" value="Unassembled WGS sequence"/>
</dbReference>
<dbReference type="STRING" id="1437425.CSEC_1369"/>
<keyword evidence="3" id="KW-1185">Reference proteome</keyword>
<comment type="caution">
    <text evidence="2">The sequence shown here is derived from an EMBL/GenBank/DDBJ whole genome shotgun (WGS) entry which is preliminary data.</text>
</comment>
<dbReference type="EMBL" id="CCEJ010000005">
    <property type="protein sequence ID" value="CDR34189.1"/>
    <property type="molecule type" value="Genomic_DNA"/>
</dbReference>
<feature type="region of interest" description="Disordered" evidence="1">
    <location>
        <begin position="1"/>
        <end position="51"/>
    </location>
</feature>
<reference evidence="2" key="1">
    <citation type="submission" date="2013-12" db="EMBL/GenBank/DDBJ databases">
        <authorList>
            <person name="Linke B."/>
        </authorList>
    </citation>
    <scope>NUCLEOTIDE SEQUENCE [LARGE SCALE GENOMIC DNA]</scope>
    <source>
        <strain evidence="2">CRIB-18</strain>
    </source>
</reference>